<name>A0AA48WDX8_9BURK</name>
<evidence type="ECO:0000313" key="4">
    <source>
        <dbReference type="Proteomes" id="UP000662888"/>
    </source>
</evidence>
<proteinExistence type="predicted"/>
<reference evidence="3 4" key="1">
    <citation type="submission" date="2020-11" db="EMBL/GenBank/DDBJ databases">
        <authorList>
            <person name="Sun Q."/>
        </authorList>
    </citation>
    <scope>NUCLEOTIDE SEQUENCE [LARGE SCALE GENOMIC DNA]</scope>
    <source>
        <strain evidence="3 4">P8398</strain>
    </source>
</reference>
<dbReference type="NCBIfam" id="TIGR01841">
    <property type="entry name" value="phasin"/>
    <property type="match status" value="1"/>
</dbReference>
<protein>
    <submittedName>
        <fullName evidence="3">TIGR01841 family phasin</fullName>
    </submittedName>
</protein>
<evidence type="ECO:0000256" key="1">
    <source>
        <dbReference type="SAM" id="MobiDB-lite"/>
    </source>
</evidence>
<feature type="region of interest" description="Disordered" evidence="1">
    <location>
        <begin position="124"/>
        <end position="224"/>
    </location>
</feature>
<organism evidence="3 4">
    <name type="scientific">Massilia antarctica</name>
    <dbReference type="NCBI Taxonomy" id="2765360"/>
    <lineage>
        <taxon>Bacteria</taxon>
        <taxon>Pseudomonadati</taxon>
        <taxon>Pseudomonadota</taxon>
        <taxon>Betaproteobacteria</taxon>
        <taxon>Burkholderiales</taxon>
        <taxon>Oxalobacteraceae</taxon>
        <taxon>Telluria group</taxon>
        <taxon>Massilia</taxon>
    </lineage>
</organism>
<keyword evidence="4" id="KW-1185">Reference proteome</keyword>
<feature type="compositionally biased region" description="Polar residues" evidence="1">
    <location>
        <begin position="159"/>
        <end position="168"/>
    </location>
</feature>
<dbReference type="Pfam" id="PF09361">
    <property type="entry name" value="Phasin_2"/>
    <property type="match status" value="1"/>
</dbReference>
<accession>A0AA48WDX8</accession>
<dbReference type="RefSeq" id="WP_206089356.1">
    <property type="nucleotide sequence ID" value="NZ_CP065053.1"/>
</dbReference>
<dbReference type="InterPro" id="IPR018968">
    <property type="entry name" value="Phasin"/>
</dbReference>
<dbReference type="EMBL" id="CP065053">
    <property type="protein sequence ID" value="QPI49704.1"/>
    <property type="molecule type" value="Genomic_DNA"/>
</dbReference>
<evidence type="ECO:0000259" key="2">
    <source>
        <dbReference type="Pfam" id="PF09361"/>
    </source>
</evidence>
<feature type="compositionally biased region" description="Basic and acidic residues" evidence="1">
    <location>
        <begin position="124"/>
        <end position="146"/>
    </location>
</feature>
<evidence type="ECO:0000313" key="3">
    <source>
        <dbReference type="EMBL" id="QPI49704.1"/>
    </source>
</evidence>
<dbReference type="Proteomes" id="UP000662888">
    <property type="component" value="Chromosome"/>
</dbReference>
<feature type="domain" description="Phasin" evidence="2">
    <location>
        <begin position="17"/>
        <end position="109"/>
    </location>
</feature>
<gene>
    <name evidence="3" type="primary">phaP</name>
    <name evidence="3" type="ORF">IV454_30520</name>
</gene>
<sequence>MFPYSQSVTPAVRSHLDAQVSFLNDMSKSLFNSFQQLCNLNIQLTQTLLEETALSSQQMLTADRQTDVISAAASRAQPATEKLRAYQQHISRVAADAQVELARVTEQHVQETTRTARALADEVARVASEETERSMRNQQESMRKFSDPFTQHAGAWRGNGSTEVRGSTSMQSGQSGNAQGGSAGSSQSDQHASMQGNSTGAPSAGQAGSSTSGKTGSAGASKNT</sequence>
<feature type="compositionally biased region" description="Low complexity" evidence="1">
    <location>
        <begin position="184"/>
        <end position="224"/>
    </location>
</feature>
<dbReference type="InterPro" id="IPR010127">
    <property type="entry name" value="Phasin_subfam-1"/>
</dbReference>